<evidence type="ECO:0000313" key="3">
    <source>
        <dbReference type="Proteomes" id="UP001500837"/>
    </source>
</evidence>
<feature type="compositionally biased region" description="Polar residues" evidence="1">
    <location>
        <begin position="184"/>
        <end position="194"/>
    </location>
</feature>
<keyword evidence="3" id="KW-1185">Reference proteome</keyword>
<proteinExistence type="predicted"/>
<sequence>MSGESYPVHDDVTVHAGKTIYQTDSWWKAAVLHSYGDSDPEIGIYLWNYNEDWTRKNKYHVKTAEAWEADKVRIDQYLAESGDQVASQDAFPVSDYYRLARGETVFKTDDWWKAIVAIDQKGSYDTYEVIIYLWQRVDDDWRRRQKYAVKNLDDWSGDQDAVDALLDADSDITRDGNDAVETSEPMTSTDQQPESGLLDEIEAEVMDLHLGSGVDERD</sequence>
<organism evidence="2 3">
    <name type="scientific">Halarchaeum salinum</name>
    <dbReference type="NCBI Taxonomy" id="489912"/>
    <lineage>
        <taxon>Archaea</taxon>
        <taxon>Methanobacteriati</taxon>
        <taxon>Methanobacteriota</taxon>
        <taxon>Stenosarchaea group</taxon>
        <taxon>Halobacteria</taxon>
        <taxon>Halobacteriales</taxon>
        <taxon>Halobacteriaceae</taxon>
    </lineage>
</organism>
<gene>
    <name evidence="2" type="ORF">GCM10009066_02680</name>
</gene>
<dbReference type="Proteomes" id="UP001500837">
    <property type="component" value="Unassembled WGS sequence"/>
</dbReference>
<dbReference type="EMBL" id="BAAABL010000018">
    <property type="protein sequence ID" value="GAA0291654.1"/>
    <property type="molecule type" value="Genomic_DNA"/>
</dbReference>
<evidence type="ECO:0000313" key="2">
    <source>
        <dbReference type="EMBL" id="GAA0291654.1"/>
    </source>
</evidence>
<feature type="region of interest" description="Disordered" evidence="1">
    <location>
        <begin position="173"/>
        <end position="198"/>
    </location>
</feature>
<protein>
    <submittedName>
        <fullName evidence="2">Uncharacterized protein</fullName>
    </submittedName>
</protein>
<comment type="caution">
    <text evidence="2">The sequence shown here is derived from an EMBL/GenBank/DDBJ whole genome shotgun (WGS) entry which is preliminary data.</text>
</comment>
<name>A0AAV3S3T4_9EURY</name>
<reference evidence="2 3" key="1">
    <citation type="journal article" date="2019" name="Int. J. Syst. Evol. Microbiol.">
        <title>The Global Catalogue of Microorganisms (GCM) 10K type strain sequencing project: providing services to taxonomists for standard genome sequencing and annotation.</title>
        <authorList>
            <consortium name="The Broad Institute Genomics Platform"/>
            <consortium name="The Broad Institute Genome Sequencing Center for Infectious Disease"/>
            <person name="Wu L."/>
            <person name="Ma J."/>
        </authorList>
    </citation>
    <scope>NUCLEOTIDE SEQUENCE [LARGE SCALE GENOMIC DNA]</scope>
    <source>
        <strain evidence="2 3">JCM 16330</strain>
    </source>
</reference>
<evidence type="ECO:0000256" key="1">
    <source>
        <dbReference type="SAM" id="MobiDB-lite"/>
    </source>
</evidence>
<accession>A0AAV3S3T4</accession>
<dbReference type="AlphaFoldDB" id="A0AAV3S3T4"/>